<dbReference type="EMBL" id="JAVFCB010000004">
    <property type="protein sequence ID" value="MDQ4214041.1"/>
    <property type="molecule type" value="Genomic_DNA"/>
</dbReference>
<name>A0ABU0XG57_9MICO</name>
<organism evidence="2 3">
    <name type="scientific">Microbacterium capsulatum</name>
    <dbReference type="NCBI Taxonomy" id="3041921"/>
    <lineage>
        <taxon>Bacteria</taxon>
        <taxon>Bacillati</taxon>
        <taxon>Actinomycetota</taxon>
        <taxon>Actinomycetes</taxon>
        <taxon>Micrococcales</taxon>
        <taxon>Microbacteriaceae</taxon>
        <taxon>Microbacterium</taxon>
    </lineage>
</organism>
<reference evidence="2 3" key="1">
    <citation type="submission" date="2023-08" db="EMBL/GenBank/DDBJ databases">
        <title>Microbacterium sp. nov., isolated from a waste landfill.</title>
        <authorList>
            <person name="Wen W."/>
        </authorList>
    </citation>
    <scope>NUCLEOTIDE SEQUENCE [LARGE SCALE GENOMIC DNA]</scope>
    <source>
        <strain evidence="2 3">ASV81</strain>
    </source>
</reference>
<dbReference type="RefSeq" id="WP_308488975.1">
    <property type="nucleotide sequence ID" value="NZ_JAVFCB010000004.1"/>
</dbReference>
<gene>
    <name evidence="2" type="ORF">RBR11_08940</name>
</gene>
<proteinExistence type="predicted"/>
<sequence>MGKSIPETGQHQGDAELTESTRNPSATFRHFKRTEETIGAGFHELGYAATFKQDPTSIPTDAEALHKALREDFAFAWGGHPAACVSAPETCPDVDELSTYAAWFAFEFAVLGASIAETVKMTLDLHDALDREYHLVEEPADLARRHFAAVHPDRIAVDRICRV</sequence>
<evidence type="ECO:0000313" key="3">
    <source>
        <dbReference type="Proteomes" id="UP001230289"/>
    </source>
</evidence>
<evidence type="ECO:0000313" key="2">
    <source>
        <dbReference type="EMBL" id="MDQ4214041.1"/>
    </source>
</evidence>
<keyword evidence="3" id="KW-1185">Reference proteome</keyword>
<dbReference type="Proteomes" id="UP001230289">
    <property type="component" value="Unassembled WGS sequence"/>
</dbReference>
<protein>
    <submittedName>
        <fullName evidence="2">Uncharacterized protein</fullName>
    </submittedName>
</protein>
<comment type="caution">
    <text evidence="2">The sequence shown here is derived from an EMBL/GenBank/DDBJ whole genome shotgun (WGS) entry which is preliminary data.</text>
</comment>
<evidence type="ECO:0000256" key="1">
    <source>
        <dbReference type="SAM" id="MobiDB-lite"/>
    </source>
</evidence>
<accession>A0ABU0XG57</accession>
<feature type="region of interest" description="Disordered" evidence="1">
    <location>
        <begin position="1"/>
        <end position="26"/>
    </location>
</feature>